<proteinExistence type="inferred from homology"/>
<dbReference type="EMBL" id="BEXT01000001">
    <property type="protein sequence ID" value="GBC62839.1"/>
    <property type="molecule type" value="Genomic_DNA"/>
</dbReference>
<organism evidence="8 9">
    <name type="scientific">Desulfonema ishimotonii</name>
    <dbReference type="NCBI Taxonomy" id="45657"/>
    <lineage>
        <taxon>Bacteria</taxon>
        <taxon>Pseudomonadati</taxon>
        <taxon>Thermodesulfobacteriota</taxon>
        <taxon>Desulfobacteria</taxon>
        <taxon>Desulfobacterales</taxon>
        <taxon>Desulfococcaceae</taxon>
        <taxon>Desulfonema</taxon>
    </lineage>
</organism>
<dbReference type="GO" id="GO:0000287">
    <property type="term" value="F:magnesium ion binding"/>
    <property type="evidence" value="ECO:0007669"/>
    <property type="project" value="UniProtKB-UniRule"/>
</dbReference>
<dbReference type="AlphaFoldDB" id="A0A401G0T9"/>
<dbReference type="Proteomes" id="UP000288096">
    <property type="component" value="Unassembled WGS sequence"/>
</dbReference>
<evidence type="ECO:0000256" key="5">
    <source>
        <dbReference type="ARBA" id="ARBA00022840"/>
    </source>
</evidence>
<comment type="function">
    <text evidence="7">Catalyzes the specific phosphorylation of the 3-hydroxyl group of shikimic acid using ATP as a cosubstrate.</text>
</comment>
<dbReference type="GO" id="GO:0008652">
    <property type="term" value="P:amino acid biosynthetic process"/>
    <property type="evidence" value="ECO:0007669"/>
    <property type="project" value="UniProtKB-KW"/>
</dbReference>
<dbReference type="GO" id="GO:0009073">
    <property type="term" value="P:aromatic amino acid family biosynthetic process"/>
    <property type="evidence" value="ECO:0007669"/>
    <property type="project" value="UniProtKB-KW"/>
</dbReference>
<feature type="binding site" evidence="7">
    <location>
        <position position="36"/>
    </location>
    <ligand>
        <name>substrate</name>
    </ligand>
</feature>
<keyword evidence="9" id="KW-1185">Reference proteome</keyword>
<dbReference type="PRINTS" id="PR01100">
    <property type="entry name" value="SHIKIMTKNASE"/>
</dbReference>
<dbReference type="OrthoDB" id="9800332at2"/>
<protein>
    <recommendedName>
        <fullName evidence="7">Shikimate kinase</fullName>
        <shortName evidence="7">SK</shortName>
        <ecNumber evidence="7">2.7.1.71</ecNumber>
    </recommendedName>
</protein>
<dbReference type="SUPFAM" id="SSF52540">
    <property type="entry name" value="P-loop containing nucleoside triphosphate hydrolases"/>
    <property type="match status" value="1"/>
</dbReference>
<dbReference type="CDD" id="cd00464">
    <property type="entry name" value="SK"/>
    <property type="match status" value="1"/>
</dbReference>
<evidence type="ECO:0000256" key="3">
    <source>
        <dbReference type="ARBA" id="ARBA00022741"/>
    </source>
</evidence>
<sequence length="169" mass="18663">MSEKKNIVLIGMPGAGKSTVGVLLAKRLKYDFLDTDILIQAHEGRSLQQIIQAGGVRKFRETEEHYVCRVSCHAHVIATGGSVVYSERAMSHLAADGHVVFLDLSLATLKKRLSDIDARGVIRLPGQTIDDLYAERTPLYRRHGRIVVPCDDRTPDQVMNAVARNVVSS</sequence>
<evidence type="ECO:0000313" key="9">
    <source>
        <dbReference type="Proteomes" id="UP000288096"/>
    </source>
</evidence>
<dbReference type="GO" id="GO:0009423">
    <property type="term" value="P:chorismate biosynthetic process"/>
    <property type="evidence" value="ECO:0007669"/>
    <property type="project" value="UniProtKB-UniRule"/>
</dbReference>
<dbReference type="UniPathway" id="UPA00053">
    <property type="reaction ID" value="UER00088"/>
</dbReference>
<evidence type="ECO:0000256" key="6">
    <source>
        <dbReference type="ARBA" id="ARBA00023141"/>
    </source>
</evidence>
<keyword evidence="5 7" id="KW-0067">ATP-binding</keyword>
<comment type="pathway">
    <text evidence="7">Metabolic intermediate biosynthesis; chorismate biosynthesis; chorismate from D-erythrose 4-phosphate and phosphoenolpyruvate: step 5/7.</text>
</comment>
<keyword evidence="6 7" id="KW-0057">Aromatic amino acid biosynthesis</keyword>
<keyword evidence="7" id="KW-0479">Metal-binding</keyword>
<comment type="caution">
    <text evidence="8">The sequence shown here is derived from an EMBL/GenBank/DDBJ whole genome shotgun (WGS) entry which is preliminary data.</text>
</comment>
<feature type="binding site" evidence="7">
    <location>
        <position position="60"/>
    </location>
    <ligand>
        <name>substrate</name>
    </ligand>
</feature>
<dbReference type="InterPro" id="IPR031322">
    <property type="entry name" value="Shikimate/glucono_kinase"/>
</dbReference>
<feature type="binding site" evidence="7">
    <location>
        <position position="153"/>
    </location>
    <ligand>
        <name>ATP</name>
        <dbReference type="ChEBI" id="CHEBI:30616"/>
    </ligand>
</feature>
<comment type="subunit">
    <text evidence="7">Monomer.</text>
</comment>
<evidence type="ECO:0000256" key="2">
    <source>
        <dbReference type="ARBA" id="ARBA00022679"/>
    </source>
</evidence>
<feature type="binding site" evidence="7">
    <location>
        <position position="81"/>
    </location>
    <ligand>
        <name>substrate</name>
    </ligand>
</feature>
<feature type="binding site" evidence="7">
    <location>
        <position position="119"/>
    </location>
    <ligand>
        <name>ATP</name>
        <dbReference type="ChEBI" id="CHEBI:30616"/>
    </ligand>
</feature>
<gene>
    <name evidence="7" type="primary">aroK</name>
    <name evidence="8" type="ORF">DENIS_3823</name>
</gene>
<comment type="catalytic activity">
    <reaction evidence="7">
        <text>shikimate + ATP = 3-phosphoshikimate + ADP + H(+)</text>
        <dbReference type="Rhea" id="RHEA:13121"/>
        <dbReference type="ChEBI" id="CHEBI:15378"/>
        <dbReference type="ChEBI" id="CHEBI:30616"/>
        <dbReference type="ChEBI" id="CHEBI:36208"/>
        <dbReference type="ChEBI" id="CHEBI:145989"/>
        <dbReference type="ChEBI" id="CHEBI:456216"/>
        <dbReference type="EC" id="2.7.1.71"/>
    </reaction>
</comment>
<reference evidence="9" key="1">
    <citation type="submission" date="2017-11" db="EMBL/GenBank/DDBJ databases">
        <authorList>
            <person name="Watanabe M."/>
            <person name="Kojima H."/>
        </authorList>
    </citation>
    <scope>NUCLEOTIDE SEQUENCE [LARGE SCALE GENOMIC DNA]</scope>
    <source>
        <strain evidence="9">Tokyo 01</strain>
    </source>
</reference>
<feature type="binding site" evidence="7">
    <location>
        <position position="18"/>
    </location>
    <ligand>
        <name>Mg(2+)</name>
        <dbReference type="ChEBI" id="CHEBI:18420"/>
    </ligand>
</feature>
<name>A0A401G0T9_9BACT</name>
<comment type="cofactor">
    <cofactor evidence="7">
        <name>Mg(2+)</name>
        <dbReference type="ChEBI" id="CHEBI:18420"/>
    </cofactor>
    <text evidence="7">Binds 1 Mg(2+) ion per subunit.</text>
</comment>
<dbReference type="HAMAP" id="MF_00109">
    <property type="entry name" value="Shikimate_kinase"/>
    <property type="match status" value="1"/>
</dbReference>
<evidence type="ECO:0000256" key="1">
    <source>
        <dbReference type="ARBA" id="ARBA00022605"/>
    </source>
</evidence>
<accession>A0A401G0T9</accession>
<dbReference type="Gene3D" id="3.40.50.300">
    <property type="entry name" value="P-loop containing nucleotide triphosphate hydrolases"/>
    <property type="match status" value="1"/>
</dbReference>
<evidence type="ECO:0000256" key="7">
    <source>
        <dbReference type="HAMAP-Rule" id="MF_00109"/>
    </source>
</evidence>
<feature type="binding site" evidence="7">
    <location>
        <begin position="14"/>
        <end position="19"/>
    </location>
    <ligand>
        <name>ATP</name>
        <dbReference type="ChEBI" id="CHEBI:30616"/>
    </ligand>
</feature>
<feature type="binding site" evidence="7">
    <location>
        <position position="136"/>
    </location>
    <ligand>
        <name>substrate</name>
    </ligand>
</feature>
<dbReference type="Pfam" id="PF01202">
    <property type="entry name" value="SKI"/>
    <property type="match status" value="1"/>
</dbReference>
<keyword evidence="2 7" id="KW-0808">Transferase</keyword>
<dbReference type="RefSeq" id="WP_124329979.1">
    <property type="nucleotide sequence ID" value="NZ_BEXT01000001.1"/>
</dbReference>
<evidence type="ECO:0000313" key="8">
    <source>
        <dbReference type="EMBL" id="GBC62839.1"/>
    </source>
</evidence>
<keyword evidence="3 7" id="KW-0547">Nucleotide-binding</keyword>
<dbReference type="PANTHER" id="PTHR21087:SF16">
    <property type="entry name" value="SHIKIMATE KINASE 1, CHLOROPLASTIC"/>
    <property type="match status" value="1"/>
</dbReference>
<dbReference type="EC" id="2.7.1.71" evidence="7"/>
<dbReference type="InterPro" id="IPR027417">
    <property type="entry name" value="P-loop_NTPase"/>
</dbReference>
<comment type="subcellular location">
    <subcellularLocation>
        <location evidence="7">Cytoplasm</location>
    </subcellularLocation>
</comment>
<keyword evidence="7" id="KW-0460">Magnesium</keyword>
<dbReference type="GO" id="GO:0004765">
    <property type="term" value="F:shikimate kinase activity"/>
    <property type="evidence" value="ECO:0007669"/>
    <property type="project" value="UniProtKB-UniRule"/>
</dbReference>
<evidence type="ECO:0000256" key="4">
    <source>
        <dbReference type="ARBA" id="ARBA00022777"/>
    </source>
</evidence>
<keyword evidence="1 7" id="KW-0028">Amino-acid biosynthesis</keyword>
<keyword evidence="7" id="KW-0963">Cytoplasm</keyword>
<dbReference type="GO" id="GO:0005524">
    <property type="term" value="F:ATP binding"/>
    <property type="evidence" value="ECO:0007669"/>
    <property type="project" value="UniProtKB-UniRule"/>
</dbReference>
<reference evidence="9" key="2">
    <citation type="submission" date="2019-01" db="EMBL/GenBank/DDBJ databases">
        <title>Genome sequence of Desulfonema ishimotonii strain Tokyo 01.</title>
        <authorList>
            <person name="Fukui M."/>
        </authorList>
    </citation>
    <scope>NUCLEOTIDE SEQUENCE [LARGE SCALE GENOMIC DNA]</scope>
    <source>
        <strain evidence="9">Tokyo 01</strain>
    </source>
</reference>
<dbReference type="InterPro" id="IPR000623">
    <property type="entry name" value="Shikimate_kinase/TSH1"/>
</dbReference>
<comment type="similarity">
    <text evidence="7">Belongs to the shikimate kinase family.</text>
</comment>
<keyword evidence="4 7" id="KW-0418">Kinase</keyword>
<dbReference type="PANTHER" id="PTHR21087">
    <property type="entry name" value="SHIKIMATE KINASE"/>
    <property type="match status" value="1"/>
</dbReference>
<dbReference type="GO" id="GO:0005829">
    <property type="term" value="C:cytosol"/>
    <property type="evidence" value="ECO:0007669"/>
    <property type="project" value="TreeGrafter"/>
</dbReference>